<accession>A0A1H1F5S1</accession>
<evidence type="ECO:0000313" key="3">
    <source>
        <dbReference type="EMBL" id="SDQ96345.1"/>
    </source>
</evidence>
<evidence type="ECO:0000259" key="2">
    <source>
        <dbReference type="Pfam" id="PF01590"/>
    </source>
</evidence>
<sequence>MPASPPYPNTGAALEPGLRFTAPREYARLLRTAHEQVIGGVHRPEIPAALVDSWRRSMALGIDPDQHSPRRLHDTADVAELRRGHRLQATLPALTDLLAEDGTEGRHLLIITDAQGEVLWRIGSASVLCRADSLEFIEGADWSEAGIGTNAISQALTTGAPVQLFSAEHLVRTHHEWACTAAPIRDPRTGHVLGVLDVSGPLDTLTADSLRMVRCGVRVAEELLAKHDDGARAAASAAPERRKTSRGVATARSSEGVRLELLGDKPAAVLADGSQVPLTLRRAEILALMDSRSQGWSADELAFELYGDTGTPSTVRIEMHRIRAALGDVVASSPYRLTGLAERGSDARQVMELLRQGKVREALDAYSAPLLTRSSLLCVELLREELNLAVGAAVRTSGSAELISRWLATDMGSSDAGAVDALERLLGPSHPRCSAFRARIDLLDRTLRN</sequence>
<feature type="region of interest" description="Disordered" evidence="1">
    <location>
        <begin position="230"/>
        <end position="251"/>
    </location>
</feature>
<dbReference type="STRING" id="37928.SAMN04489742_3271"/>
<feature type="domain" description="GAF" evidence="2">
    <location>
        <begin position="88"/>
        <end position="214"/>
    </location>
</feature>
<evidence type="ECO:0000256" key="1">
    <source>
        <dbReference type="SAM" id="MobiDB-lite"/>
    </source>
</evidence>
<evidence type="ECO:0000313" key="4">
    <source>
        <dbReference type="Proteomes" id="UP000181917"/>
    </source>
</evidence>
<dbReference type="InterPro" id="IPR029016">
    <property type="entry name" value="GAF-like_dom_sf"/>
</dbReference>
<dbReference type="EMBL" id="FNKH01000002">
    <property type="protein sequence ID" value="SDQ96345.1"/>
    <property type="molecule type" value="Genomic_DNA"/>
</dbReference>
<keyword evidence="4" id="KW-1185">Reference proteome</keyword>
<protein>
    <submittedName>
        <fullName evidence="3">GAF domain-containing protein</fullName>
    </submittedName>
</protein>
<dbReference type="Pfam" id="PF01590">
    <property type="entry name" value="GAF"/>
    <property type="match status" value="1"/>
</dbReference>
<name>A0A1H1F5S1_9MICC</name>
<dbReference type="AlphaFoldDB" id="A0A1H1F5S1"/>
<dbReference type="Gene3D" id="3.30.450.40">
    <property type="match status" value="1"/>
</dbReference>
<dbReference type="RefSeq" id="WP_236777409.1">
    <property type="nucleotide sequence ID" value="NZ_CP018863.1"/>
</dbReference>
<reference evidence="3 4" key="1">
    <citation type="submission" date="2016-10" db="EMBL/GenBank/DDBJ databases">
        <authorList>
            <person name="de Groot N.N."/>
        </authorList>
    </citation>
    <scope>NUCLEOTIDE SEQUENCE [LARGE SCALE GENOMIC DNA]</scope>
    <source>
        <strain evidence="3 4">DSM 20117</strain>
    </source>
</reference>
<dbReference type="Proteomes" id="UP000181917">
    <property type="component" value="Unassembled WGS sequence"/>
</dbReference>
<dbReference type="InterPro" id="IPR003018">
    <property type="entry name" value="GAF"/>
</dbReference>
<organism evidence="3 4">
    <name type="scientific">Crystallibacter crystallopoietes</name>
    <dbReference type="NCBI Taxonomy" id="37928"/>
    <lineage>
        <taxon>Bacteria</taxon>
        <taxon>Bacillati</taxon>
        <taxon>Actinomycetota</taxon>
        <taxon>Actinomycetes</taxon>
        <taxon>Micrococcales</taxon>
        <taxon>Micrococcaceae</taxon>
        <taxon>Crystallibacter</taxon>
    </lineage>
</organism>
<gene>
    <name evidence="3" type="ORF">SAMN04489742_3271</name>
</gene>
<proteinExistence type="predicted"/>